<evidence type="ECO:0000256" key="1">
    <source>
        <dbReference type="ARBA" id="ARBA00004906"/>
    </source>
</evidence>
<evidence type="ECO:0000259" key="7">
    <source>
        <dbReference type="PROSITE" id="PS50102"/>
    </source>
</evidence>
<dbReference type="CDD" id="cd01921">
    <property type="entry name" value="cyclophilin_RRM"/>
    <property type="match status" value="1"/>
</dbReference>
<gene>
    <name evidence="9" type="ORF">Scaly_1256500</name>
</gene>
<dbReference type="InterPro" id="IPR001878">
    <property type="entry name" value="Znf_CCHC"/>
</dbReference>
<dbReference type="GO" id="GO:0008270">
    <property type="term" value="F:zinc ion binding"/>
    <property type="evidence" value="ECO:0007669"/>
    <property type="project" value="UniProtKB-KW"/>
</dbReference>
<dbReference type="InterPro" id="IPR035979">
    <property type="entry name" value="RBD_domain_sf"/>
</dbReference>
<dbReference type="SMART" id="SM00343">
    <property type="entry name" value="ZnF_C2HC"/>
    <property type="match status" value="1"/>
</dbReference>
<keyword evidence="2" id="KW-0862">Zinc</keyword>
<feature type="domain" description="BTB" evidence="6">
    <location>
        <begin position="766"/>
        <end position="821"/>
    </location>
</feature>
<dbReference type="PROSITE" id="PS50097">
    <property type="entry name" value="BTB"/>
    <property type="match status" value="1"/>
</dbReference>
<dbReference type="SUPFAM" id="SSF54928">
    <property type="entry name" value="RNA-binding domain, RBD"/>
    <property type="match status" value="1"/>
</dbReference>
<dbReference type="CDD" id="cd18186">
    <property type="entry name" value="BTB_POZ_ZBTB_KLHL-like"/>
    <property type="match status" value="1"/>
</dbReference>
<evidence type="ECO:0000256" key="3">
    <source>
        <dbReference type="PROSITE-ProRule" id="PRU00176"/>
    </source>
</evidence>
<feature type="region of interest" description="Disordered" evidence="4">
    <location>
        <begin position="1317"/>
        <end position="1532"/>
    </location>
</feature>
<feature type="compositionally biased region" description="Basic and acidic residues" evidence="4">
    <location>
        <begin position="1334"/>
        <end position="1399"/>
    </location>
</feature>
<dbReference type="Gene3D" id="3.30.710.10">
    <property type="entry name" value="Potassium Channel Kv1.1, Chain A"/>
    <property type="match status" value="2"/>
</dbReference>
<dbReference type="PROSITE" id="PS50102">
    <property type="entry name" value="RRM"/>
    <property type="match status" value="1"/>
</dbReference>
<dbReference type="Gene3D" id="3.30.70.330">
    <property type="match status" value="1"/>
</dbReference>
<proteinExistence type="predicted"/>
<reference evidence="9" key="2">
    <citation type="journal article" date="2024" name="Plant">
        <title>Genomic evolution and insights into agronomic trait innovations of Sesamum species.</title>
        <authorList>
            <person name="Miao H."/>
            <person name="Wang L."/>
            <person name="Qu L."/>
            <person name="Liu H."/>
            <person name="Sun Y."/>
            <person name="Le M."/>
            <person name="Wang Q."/>
            <person name="Wei S."/>
            <person name="Zheng Y."/>
            <person name="Lin W."/>
            <person name="Duan Y."/>
            <person name="Cao H."/>
            <person name="Xiong S."/>
            <person name="Wang X."/>
            <person name="Wei L."/>
            <person name="Li C."/>
            <person name="Ma Q."/>
            <person name="Ju M."/>
            <person name="Zhao R."/>
            <person name="Li G."/>
            <person name="Mu C."/>
            <person name="Tian Q."/>
            <person name="Mei H."/>
            <person name="Zhang T."/>
            <person name="Gao T."/>
            <person name="Zhang H."/>
        </authorList>
    </citation>
    <scope>NUCLEOTIDE SEQUENCE</scope>
    <source>
        <strain evidence="9">KEN8</strain>
    </source>
</reference>
<evidence type="ECO:0000259" key="5">
    <source>
        <dbReference type="PROSITE" id="PS50072"/>
    </source>
</evidence>
<dbReference type="InterPro" id="IPR012677">
    <property type="entry name" value="Nucleotide-bd_a/b_plait_sf"/>
</dbReference>
<dbReference type="CDD" id="cd12235">
    <property type="entry name" value="RRM_PPIL4"/>
    <property type="match status" value="1"/>
</dbReference>
<feature type="domain" description="RRM" evidence="7">
    <location>
        <begin position="1173"/>
        <end position="1251"/>
    </location>
</feature>
<dbReference type="InterPro" id="IPR035538">
    <property type="entry name" value="Cyclophilin_PPIL4"/>
</dbReference>
<dbReference type="GO" id="GO:0003755">
    <property type="term" value="F:peptidyl-prolyl cis-trans isomerase activity"/>
    <property type="evidence" value="ECO:0007669"/>
    <property type="project" value="InterPro"/>
</dbReference>
<keyword evidence="2" id="KW-0863">Zinc-finger</keyword>
<dbReference type="Gene3D" id="2.40.100.10">
    <property type="entry name" value="Cyclophilin-like"/>
    <property type="match status" value="1"/>
</dbReference>
<dbReference type="FunFam" id="2.40.100.10:FF:000103">
    <property type="entry name" value="26S proteasome regulatory complex ATPase"/>
    <property type="match status" value="1"/>
</dbReference>
<dbReference type="Pfam" id="PF26522">
    <property type="entry name" value="ARM_6"/>
    <property type="match status" value="1"/>
</dbReference>
<dbReference type="InterPro" id="IPR002130">
    <property type="entry name" value="Cyclophilin-type_PPIase_dom"/>
</dbReference>
<dbReference type="InterPro" id="IPR011333">
    <property type="entry name" value="SKP1/BTB/POZ_sf"/>
</dbReference>
<dbReference type="EMBL" id="JACGWM010000007">
    <property type="protein sequence ID" value="KAL0363013.1"/>
    <property type="molecule type" value="Genomic_DNA"/>
</dbReference>
<protein>
    <submittedName>
        <fullName evidence="9">BTB/POZ domain-containing protein</fullName>
    </submittedName>
</protein>
<dbReference type="SMART" id="SM00360">
    <property type="entry name" value="RRM"/>
    <property type="match status" value="1"/>
</dbReference>
<dbReference type="SUPFAM" id="SSF50891">
    <property type="entry name" value="Cyclophilin-like"/>
    <property type="match status" value="1"/>
</dbReference>
<feature type="compositionally biased region" description="Basic and acidic residues" evidence="4">
    <location>
        <begin position="1416"/>
        <end position="1532"/>
    </location>
</feature>
<evidence type="ECO:0000256" key="2">
    <source>
        <dbReference type="PROSITE-ProRule" id="PRU00047"/>
    </source>
</evidence>
<accession>A0AAW2Q5D5</accession>
<dbReference type="Pfam" id="PF00651">
    <property type="entry name" value="BTB"/>
    <property type="match status" value="1"/>
</dbReference>
<dbReference type="Pfam" id="PF00098">
    <property type="entry name" value="zf-CCHC"/>
    <property type="match status" value="1"/>
</dbReference>
<organism evidence="9">
    <name type="scientific">Sesamum calycinum</name>
    <dbReference type="NCBI Taxonomy" id="2727403"/>
    <lineage>
        <taxon>Eukaryota</taxon>
        <taxon>Viridiplantae</taxon>
        <taxon>Streptophyta</taxon>
        <taxon>Embryophyta</taxon>
        <taxon>Tracheophyta</taxon>
        <taxon>Spermatophyta</taxon>
        <taxon>Magnoliopsida</taxon>
        <taxon>eudicotyledons</taxon>
        <taxon>Gunneridae</taxon>
        <taxon>Pentapetalae</taxon>
        <taxon>asterids</taxon>
        <taxon>lamiids</taxon>
        <taxon>Lamiales</taxon>
        <taxon>Pedaliaceae</taxon>
        <taxon>Sesamum</taxon>
    </lineage>
</organism>
<comment type="caution">
    <text evidence="9">The sequence shown here is derived from an EMBL/GenBank/DDBJ whole genome shotgun (WGS) entry which is preliminary data.</text>
</comment>
<dbReference type="PANTHER" id="PTHR35918">
    <property type="entry name" value="OS06G0674800 PROTEIN"/>
    <property type="match status" value="1"/>
</dbReference>
<dbReference type="GO" id="GO:0003723">
    <property type="term" value="F:RNA binding"/>
    <property type="evidence" value="ECO:0007669"/>
    <property type="project" value="UniProtKB-UniRule"/>
</dbReference>
<dbReference type="InterPro" id="IPR059007">
    <property type="entry name" value="ARM_At1g04390"/>
</dbReference>
<evidence type="ECO:0000313" key="9">
    <source>
        <dbReference type="EMBL" id="KAL0363013.1"/>
    </source>
</evidence>
<keyword evidence="2" id="KW-0479">Metal-binding</keyword>
<dbReference type="Pfam" id="PF00076">
    <property type="entry name" value="RRM_1"/>
    <property type="match status" value="1"/>
</dbReference>
<feature type="domain" description="CCHC-type" evidence="8">
    <location>
        <begin position="1271"/>
        <end position="1284"/>
    </location>
</feature>
<dbReference type="PROSITE" id="PS50072">
    <property type="entry name" value="CSA_PPIASE_2"/>
    <property type="match status" value="1"/>
</dbReference>
<sequence length="1532" mass="174893">MRSSAKHGAPENARGISAHVLTLHQRLYHALNLGSSESRGKWQCPDIEIQRLVLRSVDSFLDCISTETLQYPLVKVFESLPVARLSSMLFPSYASGCIKKDSVVDMVRALGSILEFKSQSILRLGSSVVGKLVNILPSPMLQSHVLDLISPLADLLSSQQVPVAISCATSMNVILTKISSRQEREVSLILDETKVLYSSLALCGYGAEKLLENGETLLQMMVGCMDSSNTYSVRMEAFKLARCLMLSRRGCEKMMRICCEPLVKAVMSTMNNWRSQSEKLDKSQMSVMEEACRLASIARWAGDHHSYLWKYGVDRLFLDLLVDNHTKIQKLQRELSVHDLITVVQESQSANLPLSFRPYLWDILGGLAANCAENIDLERHGNELRLSVLIICACSSFVNSVGALCQVSRDGPTNMAECESATRAVLMMVYSPCKCISSLARSILCEILKSSGRDYVEYLLKILSRRLAGNKFGLLGNLEIVVTLMSLACYSSIPKYRKLIIKFQGMKTLVAFIMWWLNSPVRAKRASMVPHLRDSFTERSCCVPCTEEWEGEDMLLLFGLWILAELLHNSADMGVHLSDSLEDFSEARVIQELQEICRNHNSHGSRWYAAYILSYFGIFGFPSKLGKRIGKSLGEKEHSDLKLDLANDESVYVHEVILTVRCPSLLPRRESVPKEKSSIGSNVKPYMERCSIKAVRLSAHVDQQSLLKLLEYVYLEEIQNVPIPTFDLSPALGPAGEHFSNLVLESSTTEVVHWNCNSCCTQVPHLHVHKIILESSCDYLRALFQSGMQESHMQTIKVPVRWESLNKLVGWFYSELLPEPTFDCIWDNMDPEEKFREIQSYLELCWLAEFWLIEDLHEECYKVVISCLDSSRYLSTKIIQIAANFSLWKLAQVAAEYMAPSYHHLRYSGDLDALDSNLVEMVRAASVRLSQEGSGQKTRSRVKDVGYDSDELGRHSHGPVHRSMPFDLQKLSQVVQKDFTAQTGDPTGTGSGGDSVYKFLYGDQARFFGDEIHLDVKHSKTGTVAMASAGENLNASQFYITLRDDLDYLDGKHTVFGEVAEGLDTLARINEAYVDEKNRPYKNIRIKHTYILDDPFDDPPQLAELIPDASPEGKPKDEVDDDVRLEDDWIPMDEQLNPQELEEVLREKDAHSRAVVLETIGDIPDAEIKPPDNVLFVCKLNPVTEDEDLHTIFSRFGVVTSAEVIRDHKTGDSLCYAFIEFEDKEACEQAYFKMDNALIDDRRIHVDFSQSVAKLWSQYRRKGQMGQGGGCFKCGSVDHIAKDCTGDSTSKQRAKYTLKDDNTQHGGDGSARYEMVFEEEDDRGPRHSKRRRNQKAEQNDEKEKSKRRDAYNPNHQDYRRRDTHDWQRRRERSKERREDEGYVRRERSPHREGAKDYSEKNGSGNGRKMDVTIQRNTRDEREHSRRHESDVGHRHRRDDKEYDKNHGHDGGHRYKRDERKYEKRLVDDVGHRDRKYENETKMKNGEEDLRGSHRDRHDVGDDYYGHKRRGEERYSDKRSSQGDDVRDRGRRH</sequence>
<dbReference type="InterPro" id="IPR044953">
    <property type="entry name" value="At1g04390-like"/>
</dbReference>
<dbReference type="InterPro" id="IPR029000">
    <property type="entry name" value="Cyclophilin-like_dom_sf"/>
</dbReference>
<dbReference type="InterPro" id="IPR000504">
    <property type="entry name" value="RRM_dom"/>
</dbReference>
<dbReference type="SUPFAM" id="SSF48371">
    <property type="entry name" value="ARM repeat"/>
    <property type="match status" value="1"/>
</dbReference>
<dbReference type="SUPFAM" id="SSF54695">
    <property type="entry name" value="POZ domain"/>
    <property type="match status" value="1"/>
</dbReference>
<dbReference type="Pfam" id="PF00160">
    <property type="entry name" value="Pro_isomerase"/>
    <property type="match status" value="1"/>
</dbReference>
<feature type="domain" description="PPIase cyclophilin-type" evidence="5">
    <location>
        <begin position="975"/>
        <end position="1091"/>
    </location>
</feature>
<dbReference type="PRINTS" id="PR00153">
    <property type="entry name" value="CSAPPISMRASE"/>
</dbReference>
<name>A0AAW2Q5D5_9LAMI</name>
<comment type="pathway">
    <text evidence="1">Protein modification; protein ubiquitination.</text>
</comment>
<dbReference type="PROSITE" id="PS50158">
    <property type="entry name" value="ZF_CCHC"/>
    <property type="match status" value="1"/>
</dbReference>
<evidence type="ECO:0000256" key="4">
    <source>
        <dbReference type="SAM" id="MobiDB-lite"/>
    </source>
</evidence>
<evidence type="ECO:0000259" key="6">
    <source>
        <dbReference type="PROSITE" id="PS50097"/>
    </source>
</evidence>
<dbReference type="InterPro" id="IPR016024">
    <property type="entry name" value="ARM-type_fold"/>
</dbReference>
<evidence type="ECO:0000259" key="8">
    <source>
        <dbReference type="PROSITE" id="PS50158"/>
    </source>
</evidence>
<keyword evidence="3" id="KW-0694">RNA-binding</keyword>
<dbReference type="PANTHER" id="PTHR35918:SF1">
    <property type="entry name" value="BTB DOMAIN-CONTAINING PROTEIN"/>
    <property type="match status" value="1"/>
</dbReference>
<dbReference type="InterPro" id="IPR000210">
    <property type="entry name" value="BTB/POZ_dom"/>
</dbReference>
<reference evidence="9" key="1">
    <citation type="submission" date="2020-06" db="EMBL/GenBank/DDBJ databases">
        <authorList>
            <person name="Li T."/>
            <person name="Hu X."/>
            <person name="Zhang T."/>
            <person name="Song X."/>
            <person name="Zhang H."/>
            <person name="Dai N."/>
            <person name="Sheng W."/>
            <person name="Hou X."/>
            <person name="Wei L."/>
        </authorList>
    </citation>
    <scope>NUCLEOTIDE SEQUENCE</scope>
    <source>
        <strain evidence="9">KEN8</strain>
        <tissue evidence="9">Leaf</tissue>
    </source>
</reference>
<dbReference type="FunFam" id="3.30.70.330:FF:000455">
    <property type="entry name" value="Peptidyl-prolyl cis-trans isomerase"/>
    <property type="match status" value="1"/>
</dbReference>